<sequence>MEPRTIGIEEELLLVDPATRHVSPRSQRVLQQATHRRSHSPDRSEEDLDKELFRHQLETRTPPAADISEVREHVVAQRRAAAGAAERAGVVTVASGTSPVATGELRITRDDRYLAMVALYGEIARTGGICGMHVHVQVDSDEQGVAVIDRLVPWLPVLLAISANSPYSQGHDTGYESWRSQVWAQWPSAGPTERFGSLEVYQEVSRRLIATGAARDRGMLYFDARLSVENPTVEVRISDVCADPDDGVLIAALVRSLVMRFADAGPDATDTGTCPPWRAELLQAAQWRAARFGLSDRMLSPTTVELSPAREVLAQLVATVRDQLEACGDTAFVHDGLERVLAGGGASRQRAAYERSGGDITAVVDDLVVRTNACHRR</sequence>
<keyword evidence="3 5" id="KW-0067">ATP-binding</keyword>
<accession>A0A417Y067</accession>
<protein>
    <recommendedName>
        <fullName evidence="5">Putative glutamate--cysteine ligase 2</fullName>
        <ecNumber evidence="5">6.3.2.2</ecNumber>
    </recommendedName>
    <alternativeName>
        <fullName evidence="5">Gamma-glutamylcysteine synthetase 2</fullName>
        <shortName evidence="5">GCS 2</shortName>
        <shortName evidence="5">Gamma-GCS 2</shortName>
    </alternativeName>
</protein>
<dbReference type="InterPro" id="IPR014746">
    <property type="entry name" value="Gln_synth/guanido_kin_cat_dom"/>
</dbReference>
<evidence type="ECO:0000256" key="6">
    <source>
        <dbReference type="SAM" id="MobiDB-lite"/>
    </source>
</evidence>
<name>A0A417Y067_9ACTN</name>
<organism evidence="7 8">
    <name type="scientific">Nocardioides immobilis</name>
    <dbReference type="NCBI Taxonomy" id="2049295"/>
    <lineage>
        <taxon>Bacteria</taxon>
        <taxon>Bacillati</taxon>
        <taxon>Actinomycetota</taxon>
        <taxon>Actinomycetes</taxon>
        <taxon>Propionibacteriales</taxon>
        <taxon>Nocardioidaceae</taxon>
        <taxon>Nocardioides</taxon>
    </lineage>
</organism>
<evidence type="ECO:0000256" key="2">
    <source>
        <dbReference type="ARBA" id="ARBA00022741"/>
    </source>
</evidence>
<dbReference type="Gene3D" id="3.30.590.20">
    <property type="match status" value="1"/>
</dbReference>
<dbReference type="NCBIfam" id="NF010041">
    <property type="entry name" value="PRK13517.1-1"/>
    <property type="match status" value="1"/>
</dbReference>
<comment type="caution">
    <text evidence="7">The sequence shown here is derived from an EMBL/GenBank/DDBJ whole genome shotgun (WGS) entry which is preliminary data.</text>
</comment>
<reference evidence="7 8" key="1">
    <citation type="submission" date="2018-09" db="EMBL/GenBank/DDBJ databases">
        <title>Genome sequencing of Nocardioides immobilis CCTCC AB 2017083 for comparison to Nocardioides silvaticus.</title>
        <authorList>
            <person name="Li C."/>
            <person name="Wang G."/>
        </authorList>
    </citation>
    <scope>NUCLEOTIDE SEQUENCE [LARGE SCALE GENOMIC DNA]</scope>
    <source>
        <strain evidence="7 8">CCTCC AB 2017083</strain>
    </source>
</reference>
<dbReference type="GO" id="GO:0005524">
    <property type="term" value="F:ATP binding"/>
    <property type="evidence" value="ECO:0007669"/>
    <property type="project" value="UniProtKB-KW"/>
</dbReference>
<proteinExistence type="inferred from homology"/>
<keyword evidence="2 5" id="KW-0547">Nucleotide-binding</keyword>
<dbReference type="PANTHER" id="PTHR36510:SF1">
    <property type="entry name" value="GLUTAMATE--CYSTEINE LIGASE 2-RELATED"/>
    <property type="match status" value="1"/>
</dbReference>
<evidence type="ECO:0000256" key="1">
    <source>
        <dbReference type="ARBA" id="ARBA00022598"/>
    </source>
</evidence>
<gene>
    <name evidence="7" type="ORF">D0Z08_17055</name>
</gene>
<dbReference type="NCBIfam" id="TIGR02050">
    <property type="entry name" value="gshA_cyan_rel"/>
    <property type="match status" value="1"/>
</dbReference>
<dbReference type="PANTHER" id="PTHR36510">
    <property type="entry name" value="GLUTAMATE--CYSTEINE LIGASE 2-RELATED"/>
    <property type="match status" value="1"/>
</dbReference>
<dbReference type="SUPFAM" id="SSF55931">
    <property type="entry name" value="Glutamine synthetase/guanido kinase"/>
    <property type="match status" value="1"/>
</dbReference>
<dbReference type="HAMAP" id="MF_01609">
    <property type="entry name" value="Glu_cys_ligase_2"/>
    <property type="match status" value="1"/>
</dbReference>
<evidence type="ECO:0000313" key="7">
    <source>
        <dbReference type="EMBL" id="RHW26050.1"/>
    </source>
</evidence>
<feature type="compositionally biased region" description="Polar residues" evidence="6">
    <location>
        <begin position="24"/>
        <end position="33"/>
    </location>
</feature>
<dbReference type="Proteomes" id="UP000283644">
    <property type="component" value="Unassembled WGS sequence"/>
</dbReference>
<dbReference type="InterPro" id="IPR050141">
    <property type="entry name" value="GCL_type2/YbdK_subfam"/>
</dbReference>
<dbReference type="AlphaFoldDB" id="A0A417Y067"/>
<dbReference type="GO" id="GO:0042398">
    <property type="term" value="P:modified amino acid biosynthetic process"/>
    <property type="evidence" value="ECO:0007669"/>
    <property type="project" value="InterPro"/>
</dbReference>
<dbReference type="EC" id="6.3.2.2" evidence="5"/>
<evidence type="ECO:0000313" key="8">
    <source>
        <dbReference type="Proteomes" id="UP000283644"/>
    </source>
</evidence>
<keyword evidence="8" id="KW-1185">Reference proteome</keyword>
<dbReference type="Pfam" id="PF04107">
    <property type="entry name" value="GCS2"/>
    <property type="match status" value="1"/>
</dbReference>
<comment type="function">
    <text evidence="5">ATP-dependent carboxylate-amine ligase which exhibits weak glutamate--cysteine ligase activity.</text>
</comment>
<evidence type="ECO:0000256" key="3">
    <source>
        <dbReference type="ARBA" id="ARBA00022840"/>
    </source>
</evidence>
<feature type="region of interest" description="Disordered" evidence="6">
    <location>
        <begin position="19"/>
        <end position="48"/>
    </location>
</feature>
<dbReference type="EMBL" id="QXGH01000020">
    <property type="protein sequence ID" value="RHW26050.1"/>
    <property type="molecule type" value="Genomic_DNA"/>
</dbReference>
<comment type="catalytic activity">
    <reaction evidence="4 5">
        <text>L-cysteine + L-glutamate + ATP = gamma-L-glutamyl-L-cysteine + ADP + phosphate + H(+)</text>
        <dbReference type="Rhea" id="RHEA:13285"/>
        <dbReference type="ChEBI" id="CHEBI:15378"/>
        <dbReference type="ChEBI" id="CHEBI:29985"/>
        <dbReference type="ChEBI" id="CHEBI:30616"/>
        <dbReference type="ChEBI" id="CHEBI:35235"/>
        <dbReference type="ChEBI" id="CHEBI:43474"/>
        <dbReference type="ChEBI" id="CHEBI:58173"/>
        <dbReference type="ChEBI" id="CHEBI:456216"/>
        <dbReference type="EC" id="6.3.2.2"/>
    </reaction>
</comment>
<evidence type="ECO:0000256" key="4">
    <source>
        <dbReference type="ARBA" id="ARBA00048819"/>
    </source>
</evidence>
<comment type="similarity">
    <text evidence="5">Belongs to the glutamate--cysteine ligase type 2 family. YbdK subfamily.</text>
</comment>
<dbReference type="InterPro" id="IPR006336">
    <property type="entry name" value="GCS2"/>
</dbReference>
<dbReference type="GO" id="GO:0004357">
    <property type="term" value="F:glutamate-cysteine ligase activity"/>
    <property type="evidence" value="ECO:0007669"/>
    <property type="project" value="UniProtKB-EC"/>
</dbReference>
<dbReference type="InterPro" id="IPR011793">
    <property type="entry name" value="YbdK"/>
</dbReference>
<keyword evidence="1 5" id="KW-0436">Ligase</keyword>
<evidence type="ECO:0000256" key="5">
    <source>
        <dbReference type="HAMAP-Rule" id="MF_01609"/>
    </source>
</evidence>
<dbReference type="OrthoDB" id="9803842at2"/>